<dbReference type="PANTHER" id="PTHR30055">
    <property type="entry name" value="HTH-TYPE TRANSCRIPTIONAL REGULATOR RUTR"/>
    <property type="match status" value="1"/>
</dbReference>
<dbReference type="Proteomes" id="UP001253458">
    <property type="component" value="Unassembled WGS sequence"/>
</dbReference>
<dbReference type="InterPro" id="IPR036271">
    <property type="entry name" value="Tet_transcr_reg_TetR-rel_C_sf"/>
</dbReference>
<dbReference type="InterPro" id="IPR050109">
    <property type="entry name" value="HTH-type_TetR-like_transc_reg"/>
</dbReference>
<accession>A0AAJ2BXC7</accession>
<name>A0AAJ2BXC7_ACIDE</name>
<dbReference type="EMBL" id="JAVDTL010000004">
    <property type="protein sequence ID" value="MDR6767653.1"/>
    <property type="molecule type" value="Genomic_DNA"/>
</dbReference>
<dbReference type="PROSITE" id="PS50977">
    <property type="entry name" value="HTH_TETR_2"/>
    <property type="match status" value="1"/>
</dbReference>
<protein>
    <submittedName>
        <fullName evidence="5">AcrR family transcriptional regulator</fullName>
    </submittedName>
</protein>
<dbReference type="PANTHER" id="PTHR30055:SF187">
    <property type="entry name" value="TRANSCRIPTIONAL REGULATORY PROTEIN"/>
    <property type="match status" value="1"/>
</dbReference>
<evidence type="ECO:0000313" key="8">
    <source>
        <dbReference type="Proteomes" id="UP001253458"/>
    </source>
</evidence>
<gene>
    <name evidence="5" type="ORF">J2W88_002934</name>
    <name evidence="6" type="ORF">J2W93_003722</name>
</gene>
<reference evidence="5 7" key="1">
    <citation type="submission" date="2023-07" db="EMBL/GenBank/DDBJ databases">
        <title>Sorghum-associated microbial communities from plants grown in Nebraska, USA.</title>
        <authorList>
            <person name="Schachtman D."/>
        </authorList>
    </citation>
    <scope>NUCLEOTIDE SEQUENCE</scope>
    <source>
        <strain evidence="6 7">BE105</strain>
        <strain evidence="5">BE69</strain>
    </source>
</reference>
<dbReference type="InterPro" id="IPR009057">
    <property type="entry name" value="Homeodomain-like_sf"/>
</dbReference>
<dbReference type="Gene3D" id="1.10.357.10">
    <property type="entry name" value="Tetracycline Repressor, domain 2"/>
    <property type="match status" value="1"/>
</dbReference>
<proteinExistence type="predicted"/>
<dbReference type="PRINTS" id="PR00455">
    <property type="entry name" value="HTHTETR"/>
</dbReference>
<keyword evidence="1 2" id="KW-0238">DNA-binding</keyword>
<dbReference type="SUPFAM" id="SSF48498">
    <property type="entry name" value="Tetracyclin repressor-like, C-terminal domain"/>
    <property type="match status" value="1"/>
</dbReference>
<dbReference type="GO" id="GO:0003700">
    <property type="term" value="F:DNA-binding transcription factor activity"/>
    <property type="evidence" value="ECO:0007669"/>
    <property type="project" value="TreeGrafter"/>
</dbReference>
<dbReference type="Pfam" id="PF00440">
    <property type="entry name" value="TetR_N"/>
    <property type="match status" value="1"/>
</dbReference>
<organism evidence="5 8">
    <name type="scientific">Acidovorax delafieldii</name>
    <name type="common">Pseudomonas delafieldii</name>
    <dbReference type="NCBI Taxonomy" id="47920"/>
    <lineage>
        <taxon>Bacteria</taxon>
        <taxon>Pseudomonadati</taxon>
        <taxon>Pseudomonadota</taxon>
        <taxon>Betaproteobacteria</taxon>
        <taxon>Burkholderiales</taxon>
        <taxon>Comamonadaceae</taxon>
        <taxon>Acidovorax</taxon>
    </lineage>
</organism>
<dbReference type="RefSeq" id="WP_209820082.1">
    <property type="nucleotide sequence ID" value="NZ_JAVDTL010000004.1"/>
</dbReference>
<dbReference type="SUPFAM" id="SSF46689">
    <property type="entry name" value="Homeodomain-like"/>
    <property type="match status" value="1"/>
</dbReference>
<dbReference type="EMBL" id="JAVDTS010000005">
    <property type="protein sequence ID" value="MDR6838875.1"/>
    <property type="molecule type" value="Genomic_DNA"/>
</dbReference>
<dbReference type="GO" id="GO:0000976">
    <property type="term" value="F:transcription cis-regulatory region binding"/>
    <property type="evidence" value="ECO:0007669"/>
    <property type="project" value="TreeGrafter"/>
</dbReference>
<feature type="compositionally biased region" description="Pro residues" evidence="3">
    <location>
        <begin position="1"/>
        <end position="11"/>
    </location>
</feature>
<comment type="caution">
    <text evidence="5">The sequence shown here is derived from an EMBL/GenBank/DDBJ whole genome shotgun (WGS) entry which is preliminary data.</text>
</comment>
<dbReference type="InterPro" id="IPR001647">
    <property type="entry name" value="HTH_TetR"/>
</dbReference>
<feature type="domain" description="HTH tetR-type" evidence="4">
    <location>
        <begin position="22"/>
        <end position="82"/>
    </location>
</feature>
<feature type="region of interest" description="Disordered" evidence="3">
    <location>
        <begin position="1"/>
        <end position="22"/>
    </location>
</feature>
<evidence type="ECO:0000313" key="6">
    <source>
        <dbReference type="EMBL" id="MDR6838875.1"/>
    </source>
</evidence>
<sequence length="214" mass="22855">MASRNSPPPTSSPTSSPAEAPTDRRQDILNAALACAAEGGVDAVTIDGVRARCGASVGSIYHHFGNRDGIVAALFFEIYHDQSRSVQAQLDAAQGLEAGVQALVTGYLDWVVAQPERARFLFQARGAVAAGPRTPDLAEAARRRNQALVAWFEPHRRSGALRDLPCELMPSLVMGPVQSYCRAWLSGNAAQGGLPSPTTYRTELAEAAWRSVRA</sequence>
<evidence type="ECO:0000313" key="7">
    <source>
        <dbReference type="Proteomes" id="UP001249076"/>
    </source>
</evidence>
<evidence type="ECO:0000256" key="2">
    <source>
        <dbReference type="PROSITE-ProRule" id="PRU00335"/>
    </source>
</evidence>
<feature type="DNA-binding region" description="H-T-H motif" evidence="2">
    <location>
        <begin position="45"/>
        <end position="64"/>
    </location>
</feature>
<evidence type="ECO:0000313" key="5">
    <source>
        <dbReference type="EMBL" id="MDR6767653.1"/>
    </source>
</evidence>
<evidence type="ECO:0000256" key="1">
    <source>
        <dbReference type="ARBA" id="ARBA00023125"/>
    </source>
</evidence>
<evidence type="ECO:0000256" key="3">
    <source>
        <dbReference type="SAM" id="MobiDB-lite"/>
    </source>
</evidence>
<dbReference type="AlphaFoldDB" id="A0AAJ2BXC7"/>
<keyword evidence="7" id="KW-1185">Reference proteome</keyword>
<dbReference type="Proteomes" id="UP001249076">
    <property type="component" value="Unassembled WGS sequence"/>
</dbReference>
<evidence type="ECO:0000259" key="4">
    <source>
        <dbReference type="PROSITE" id="PS50977"/>
    </source>
</evidence>